<dbReference type="CDD" id="cd00552">
    <property type="entry name" value="RaiA"/>
    <property type="match status" value="1"/>
</dbReference>
<dbReference type="NCBIfam" id="TIGR00741">
    <property type="entry name" value="yfiA"/>
    <property type="match status" value="1"/>
</dbReference>
<dbReference type="Proteomes" id="UP000233350">
    <property type="component" value="Unassembled WGS sequence"/>
</dbReference>
<dbReference type="GO" id="GO:0022627">
    <property type="term" value="C:cytosolic small ribosomal subunit"/>
    <property type="evidence" value="ECO:0007669"/>
    <property type="project" value="TreeGrafter"/>
</dbReference>
<dbReference type="InterPro" id="IPR036567">
    <property type="entry name" value="RHF-like"/>
</dbReference>
<gene>
    <name evidence="5" type="ORF">BCM31_06595</name>
</gene>
<evidence type="ECO:0000256" key="2">
    <source>
        <dbReference type="ARBA" id="ARBA00038695"/>
    </source>
</evidence>
<dbReference type="EMBL" id="MBPK01000005">
    <property type="protein sequence ID" value="PKT82356.1"/>
    <property type="molecule type" value="Genomic_DNA"/>
</dbReference>
<dbReference type="GO" id="GO:0045900">
    <property type="term" value="P:negative regulation of translational elongation"/>
    <property type="evidence" value="ECO:0007669"/>
    <property type="project" value="TreeGrafter"/>
</dbReference>
<dbReference type="OrthoDB" id="9794975at2"/>
<evidence type="ECO:0000313" key="5">
    <source>
        <dbReference type="EMBL" id="PKT82356.1"/>
    </source>
</evidence>
<dbReference type="Gene3D" id="3.30.160.100">
    <property type="entry name" value="Ribosome hibernation promotion factor-like"/>
    <property type="match status" value="1"/>
</dbReference>
<dbReference type="InterPro" id="IPR050574">
    <property type="entry name" value="HPF/YfiA_ribosome-assoc"/>
</dbReference>
<name>A0A2N3PKZ4_9HELI</name>
<sequence length="186" mass="21691">MQTIITSRHFELTQAMKDYIFSLTQSLEKYQLDILSTRVIVTYQEKKGSKKGEKKKKRTFGIDITLSLAHSNTLVINQIDKDFYAAVDLAIGRMHKILRRYHDKHNKKFATPTQDLMVTTILRDEALANKGEDEIVPMDLDLHKPLDIEDALERLKSSSQQFFVFNDKDSKMRVIYKRIDGKYGLY</sequence>
<dbReference type="AlphaFoldDB" id="A0A2N3PKZ4"/>
<dbReference type="Gene3D" id="3.30.505.50">
    <property type="entry name" value="Sigma 54 modulation/S30EA ribosomal protein, C-terminal domain"/>
    <property type="match status" value="1"/>
</dbReference>
<dbReference type="PANTHER" id="PTHR33231:SF1">
    <property type="entry name" value="30S RIBOSOMAL PROTEIN"/>
    <property type="match status" value="1"/>
</dbReference>
<comment type="subunit">
    <text evidence="2">Associates exclusively with 100S ribosomes, which are dimers of 70S ribosomes.</text>
</comment>
<feature type="domain" description="Sigma 54 modulation/S30EA ribosomal protein C-terminal" evidence="4">
    <location>
        <begin position="132"/>
        <end position="185"/>
    </location>
</feature>
<dbReference type="RefSeq" id="WP_006803279.1">
    <property type="nucleotide sequence ID" value="NZ_CABKOI010000017.1"/>
</dbReference>
<evidence type="ECO:0000256" key="1">
    <source>
        <dbReference type="ARBA" id="ARBA00022845"/>
    </source>
</evidence>
<keyword evidence="1" id="KW-0810">Translation regulation</keyword>
<dbReference type="GeneID" id="97290684"/>
<dbReference type="InterPro" id="IPR032528">
    <property type="entry name" value="Ribosom_S30AE_C"/>
</dbReference>
<evidence type="ECO:0000313" key="6">
    <source>
        <dbReference type="Proteomes" id="UP000233350"/>
    </source>
</evidence>
<organism evidence="5 6">
    <name type="scientific">Helicobacter winghamensis</name>
    <dbReference type="NCBI Taxonomy" id="157268"/>
    <lineage>
        <taxon>Bacteria</taxon>
        <taxon>Pseudomonadati</taxon>
        <taxon>Campylobacterota</taxon>
        <taxon>Epsilonproteobacteria</taxon>
        <taxon>Campylobacterales</taxon>
        <taxon>Helicobacteraceae</taxon>
        <taxon>Helicobacter</taxon>
    </lineage>
</organism>
<protein>
    <recommendedName>
        <fullName evidence="3">Ribosome hibernation promoting factor</fullName>
    </recommendedName>
</protein>
<dbReference type="STRING" id="556267.HWAG_01581"/>
<dbReference type="InterPro" id="IPR038416">
    <property type="entry name" value="Ribosom_S30AE_C_sf"/>
</dbReference>
<dbReference type="PANTHER" id="PTHR33231">
    <property type="entry name" value="30S RIBOSOMAL PROTEIN"/>
    <property type="match status" value="1"/>
</dbReference>
<evidence type="ECO:0000259" key="4">
    <source>
        <dbReference type="Pfam" id="PF16321"/>
    </source>
</evidence>
<dbReference type="SUPFAM" id="SSF69754">
    <property type="entry name" value="Ribosome binding protein Y (YfiA homologue)"/>
    <property type="match status" value="1"/>
</dbReference>
<evidence type="ECO:0000256" key="3">
    <source>
        <dbReference type="ARBA" id="ARBA00041148"/>
    </source>
</evidence>
<keyword evidence="6" id="KW-1185">Reference proteome</keyword>
<dbReference type="GO" id="GO:0043024">
    <property type="term" value="F:ribosomal small subunit binding"/>
    <property type="evidence" value="ECO:0007669"/>
    <property type="project" value="TreeGrafter"/>
</dbReference>
<dbReference type="InterPro" id="IPR003489">
    <property type="entry name" value="RHF/RaiA"/>
</dbReference>
<reference evidence="5 6" key="1">
    <citation type="submission" date="2016-07" db="EMBL/GenBank/DDBJ databases">
        <title>Detection of Helicobacter winghamensis from caecal content of red fox (Vulpes vulpes).</title>
        <authorList>
            <person name="Zanoni R.G."/>
            <person name="Florio D."/>
            <person name="Caffara M."/>
            <person name="Renzi M."/>
            <person name="Parisi A."/>
            <person name="Pasquali F."/>
            <person name="Manfreda G."/>
        </authorList>
    </citation>
    <scope>NUCLEOTIDE SEQUENCE [LARGE SCALE GENOMIC DNA]</scope>
    <source>
        <strain evidence="5 6">295_13</strain>
    </source>
</reference>
<accession>A0A2N3PKZ4</accession>
<proteinExistence type="predicted"/>
<comment type="caution">
    <text evidence="5">The sequence shown here is derived from an EMBL/GenBank/DDBJ whole genome shotgun (WGS) entry which is preliminary data.</text>
</comment>
<dbReference type="Pfam" id="PF16321">
    <property type="entry name" value="Ribosom_S30AE_C"/>
    <property type="match status" value="1"/>
</dbReference>
<dbReference type="Pfam" id="PF02482">
    <property type="entry name" value="Ribosomal_S30AE"/>
    <property type="match status" value="1"/>
</dbReference>